<dbReference type="Gene3D" id="3.40.30.10">
    <property type="entry name" value="Glutaredoxin"/>
    <property type="match status" value="1"/>
</dbReference>
<dbReference type="InterPro" id="IPR004045">
    <property type="entry name" value="Glutathione_S-Trfase_N"/>
</dbReference>
<dbReference type="Gene3D" id="1.20.1050.10">
    <property type="match status" value="1"/>
</dbReference>
<dbReference type="Pfam" id="PF13409">
    <property type="entry name" value="GST_N_2"/>
    <property type="match status" value="1"/>
</dbReference>
<dbReference type="eggNOG" id="KOG0406">
    <property type="taxonomic scope" value="Eukaryota"/>
</dbReference>
<dbReference type="GeneID" id="6016214"/>
<keyword evidence="3" id="KW-1185">Reference proteome</keyword>
<dbReference type="SFLD" id="SFLDG00358">
    <property type="entry name" value="Main_(cytGST)"/>
    <property type="match status" value="1"/>
</dbReference>
<dbReference type="GO" id="GO:0005737">
    <property type="term" value="C:cytoplasm"/>
    <property type="evidence" value="ECO:0007669"/>
    <property type="project" value="TreeGrafter"/>
</dbReference>
<dbReference type="RefSeq" id="XP_001839598.1">
    <property type="nucleotide sequence ID" value="XM_001839546.2"/>
</dbReference>
<protein>
    <recommendedName>
        <fullName evidence="1">GST N-terminal domain-containing protein</fullName>
    </recommendedName>
</protein>
<dbReference type="PROSITE" id="PS50404">
    <property type="entry name" value="GST_NTER"/>
    <property type="match status" value="1"/>
</dbReference>
<evidence type="ECO:0000259" key="1">
    <source>
        <dbReference type="PROSITE" id="PS50404"/>
    </source>
</evidence>
<dbReference type="SUPFAM" id="SSF52833">
    <property type="entry name" value="Thioredoxin-like"/>
    <property type="match status" value="1"/>
</dbReference>
<dbReference type="AlphaFoldDB" id="A8P8M4"/>
<accession>A8P8M4</accession>
<dbReference type="InParanoid" id="A8P8M4"/>
<gene>
    <name evidence="2" type="ORF">CC1G_10591</name>
</gene>
<dbReference type="KEGG" id="cci:CC1G_10591"/>
<dbReference type="Proteomes" id="UP000001861">
    <property type="component" value="Unassembled WGS sequence"/>
</dbReference>
<dbReference type="PANTHER" id="PTHR43968:SF8">
    <property type="entry name" value="S-TRANSFERASE, PUTATIVE (AFU_ORTHOLOGUE AFUA_2G00590)-RELATED"/>
    <property type="match status" value="1"/>
</dbReference>
<dbReference type="EMBL" id="AACS02000011">
    <property type="protein sequence ID" value="EAU82189.1"/>
    <property type="molecule type" value="Genomic_DNA"/>
</dbReference>
<feature type="domain" description="GST N-terminal" evidence="1">
    <location>
        <begin position="4"/>
        <end position="95"/>
    </location>
</feature>
<sequence>MTQQQITLYTAKICPWAHRAELALEESGLEYQRFEVDLANKPEWYAPKVNPASKVPALTYGGPKTSPDNPSPESVKLAESYVLLEFIADISGKLLPSDPVQRARARFFVETFTSKFAGPWYASVNNGDDPSAILPAIDALQSLLPTEGGFAIGEYGLADAAVTPFLARASVALKNDFGAYDAGLGVKVWEILQNDPKYARFRQYYSDVSSRDNFKKTFDQTYLTQVYSKRFAEARAQRSKA</sequence>
<dbReference type="OrthoDB" id="202840at2759"/>
<evidence type="ECO:0000313" key="2">
    <source>
        <dbReference type="EMBL" id="EAU82189.1"/>
    </source>
</evidence>
<name>A8P8M4_COPC7</name>
<dbReference type="VEuPathDB" id="FungiDB:CC1G_10591"/>
<dbReference type="PANTHER" id="PTHR43968">
    <property type="match status" value="1"/>
</dbReference>
<dbReference type="InterPro" id="IPR040079">
    <property type="entry name" value="Glutathione_S-Trfase"/>
</dbReference>
<dbReference type="OMA" id="YPEDHAK"/>
<proteinExistence type="predicted"/>
<dbReference type="InterPro" id="IPR036282">
    <property type="entry name" value="Glutathione-S-Trfase_C_sf"/>
</dbReference>
<dbReference type="SUPFAM" id="SSF47616">
    <property type="entry name" value="GST C-terminal domain-like"/>
    <property type="match status" value="1"/>
</dbReference>
<dbReference type="InterPro" id="IPR050983">
    <property type="entry name" value="GST_Omega/HSP26"/>
</dbReference>
<dbReference type="InterPro" id="IPR036249">
    <property type="entry name" value="Thioredoxin-like_sf"/>
</dbReference>
<evidence type="ECO:0000313" key="3">
    <source>
        <dbReference type="Proteomes" id="UP000001861"/>
    </source>
</evidence>
<organism evidence="2 3">
    <name type="scientific">Coprinopsis cinerea (strain Okayama-7 / 130 / ATCC MYA-4618 / FGSC 9003)</name>
    <name type="common">Inky cap fungus</name>
    <name type="synonym">Hormographiella aspergillata</name>
    <dbReference type="NCBI Taxonomy" id="240176"/>
    <lineage>
        <taxon>Eukaryota</taxon>
        <taxon>Fungi</taxon>
        <taxon>Dikarya</taxon>
        <taxon>Basidiomycota</taxon>
        <taxon>Agaricomycotina</taxon>
        <taxon>Agaricomycetes</taxon>
        <taxon>Agaricomycetidae</taxon>
        <taxon>Agaricales</taxon>
        <taxon>Agaricineae</taxon>
        <taxon>Psathyrellaceae</taxon>
        <taxon>Coprinopsis</taxon>
    </lineage>
</organism>
<reference evidence="2 3" key="1">
    <citation type="journal article" date="2010" name="Proc. Natl. Acad. Sci. U.S.A.">
        <title>Insights into evolution of multicellular fungi from the assembled chromosomes of the mushroom Coprinopsis cinerea (Coprinus cinereus).</title>
        <authorList>
            <person name="Stajich J.E."/>
            <person name="Wilke S.K."/>
            <person name="Ahren D."/>
            <person name="Au C.H."/>
            <person name="Birren B.W."/>
            <person name="Borodovsky M."/>
            <person name="Burns C."/>
            <person name="Canback B."/>
            <person name="Casselton L.A."/>
            <person name="Cheng C.K."/>
            <person name="Deng J."/>
            <person name="Dietrich F.S."/>
            <person name="Fargo D.C."/>
            <person name="Farman M.L."/>
            <person name="Gathman A.C."/>
            <person name="Goldberg J."/>
            <person name="Guigo R."/>
            <person name="Hoegger P.J."/>
            <person name="Hooker J.B."/>
            <person name="Huggins A."/>
            <person name="James T.Y."/>
            <person name="Kamada T."/>
            <person name="Kilaru S."/>
            <person name="Kodira C."/>
            <person name="Kues U."/>
            <person name="Kupfer D."/>
            <person name="Kwan H.S."/>
            <person name="Lomsadze A."/>
            <person name="Li W."/>
            <person name="Lilly W.W."/>
            <person name="Ma L.J."/>
            <person name="Mackey A.J."/>
            <person name="Manning G."/>
            <person name="Martin F."/>
            <person name="Muraguchi H."/>
            <person name="Natvig D.O."/>
            <person name="Palmerini H."/>
            <person name="Ramesh M.A."/>
            <person name="Rehmeyer C.J."/>
            <person name="Roe B.A."/>
            <person name="Shenoy N."/>
            <person name="Stanke M."/>
            <person name="Ter-Hovhannisyan V."/>
            <person name="Tunlid A."/>
            <person name="Velagapudi R."/>
            <person name="Vision T.J."/>
            <person name="Zeng Q."/>
            <person name="Zolan M.E."/>
            <person name="Pukkila P.J."/>
        </authorList>
    </citation>
    <scope>NUCLEOTIDE SEQUENCE [LARGE SCALE GENOMIC DNA]</scope>
    <source>
        <strain evidence="3">Okayama-7 / 130 / ATCC MYA-4618 / FGSC 9003</strain>
    </source>
</reference>
<comment type="caution">
    <text evidence="2">The sequence shown here is derived from an EMBL/GenBank/DDBJ whole genome shotgun (WGS) entry which is preliminary data.</text>
</comment>
<dbReference type="STRING" id="240176.A8P8M4"/>
<dbReference type="CDD" id="cd00570">
    <property type="entry name" value="GST_N_family"/>
    <property type="match status" value="1"/>
</dbReference>
<dbReference type="SFLD" id="SFLDS00019">
    <property type="entry name" value="Glutathione_Transferase_(cytos"/>
    <property type="match status" value="1"/>
</dbReference>